<dbReference type="InterPro" id="IPR036249">
    <property type="entry name" value="Thioredoxin-like_sf"/>
</dbReference>
<gene>
    <name evidence="2" type="ORF">H9982_00835</name>
</gene>
<evidence type="ECO:0000313" key="3">
    <source>
        <dbReference type="Proteomes" id="UP000824246"/>
    </source>
</evidence>
<dbReference type="InterPro" id="IPR012336">
    <property type="entry name" value="Thioredoxin-like_fold"/>
</dbReference>
<accession>A0A9D1VQI0</accession>
<dbReference type="EMBL" id="DXFB01000021">
    <property type="protein sequence ID" value="HIX44742.1"/>
    <property type="molecule type" value="Genomic_DNA"/>
</dbReference>
<dbReference type="Gene3D" id="3.40.30.10">
    <property type="entry name" value="Glutaredoxin"/>
    <property type="match status" value="1"/>
</dbReference>
<evidence type="ECO:0000313" key="2">
    <source>
        <dbReference type="EMBL" id="HIX44742.1"/>
    </source>
</evidence>
<feature type="domain" description="Thioredoxin-like fold" evidence="1">
    <location>
        <begin position="246"/>
        <end position="331"/>
    </location>
</feature>
<dbReference type="Pfam" id="PF13905">
    <property type="entry name" value="Thioredoxin_8"/>
    <property type="match status" value="1"/>
</dbReference>
<reference evidence="2" key="1">
    <citation type="journal article" date="2021" name="PeerJ">
        <title>Extensive microbial diversity within the chicken gut microbiome revealed by metagenomics and culture.</title>
        <authorList>
            <person name="Gilroy R."/>
            <person name="Ravi A."/>
            <person name="Getino M."/>
            <person name="Pursley I."/>
            <person name="Horton D.L."/>
            <person name="Alikhan N.F."/>
            <person name="Baker D."/>
            <person name="Gharbi K."/>
            <person name="Hall N."/>
            <person name="Watson M."/>
            <person name="Adriaenssens E.M."/>
            <person name="Foster-Nyarko E."/>
            <person name="Jarju S."/>
            <person name="Secka A."/>
            <person name="Antonio M."/>
            <person name="Oren A."/>
            <person name="Chaudhuri R.R."/>
            <person name="La Ragione R."/>
            <person name="Hildebrand F."/>
            <person name="Pallen M.J."/>
        </authorList>
    </citation>
    <scope>NUCLEOTIDE SEQUENCE</scope>
    <source>
        <strain evidence="2">ChiHjej12B11-16260</strain>
    </source>
</reference>
<proteinExistence type="predicted"/>
<evidence type="ECO:0000259" key="1">
    <source>
        <dbReference type="Pfam" id="PF13905"/>
    </source>
</evidence>
<comment type="caution">
    <text evidence="2">The sequence shown here is derived from an EMBL/GenBank/DDBJ whole genome shotgun (WGS) entry which is preliminary data.</text>
</comment>
<dbReference type="AlphaFoldDB" id="A0A9D1VQI0"/>
<organism evidence="2 3">
    <name type="scientific">Candidatus Barnesiella excrementipullorum</name>
    <dbReference type="NCBI Taxonomy" id="2838479"/>
    <lineage>
        <taxon>Bacteria</taxon>
        <taxon>Pseudomonadati</taxon>
        <taxon>Bacteroidota</taxon>
        <taxon>Bacteroidia</taxon>
        <taxon>Bacteroidales</taxon>
        <taxon>Barnesiellaceae</taxon>
        <taxon>Barnesiella</taxon>
    </lineage>
</organism>
<dbReference type="Proteomes" id="UP000824246">
    <property type="component" value="Unassembled WGS sequence"/>
</dbReference>
<dbReference type="SUPFAM" id="SSF52833">
    <property type="entry name" value="Thioredoxin-like"/>
    <property type="match status" value="1"/>
</dbReference>
<dbReference type="PROSITE" id="PS51257">
    <property type="entry name" value="PROKAR_LIPOPROTEIN"/>
    <property type="match status" value="1"/>
</dbReference>
<name>A0A9D1VQI0_9BACT</name>
<sequence>MKQSILYCLLAAWLLVSCGENKDAFVIEGTLNNLGGRPLYAIYPIKDRIVTDTLRPDDGRIAMQGFAEEPVPVQLYDSQMQPVMRFYLQNGDRIELKGDAQKPEEIRMKGNGLNSDLWRLIHDHYDIFATLASERAKSAGRWQKPPSLIEAEERADSLLIAAIEKNRGSQLGSILLADYLLRSDNYTLCDSLWNTLDRNAALPYIAANMQELMQRYDIANENKRLPHLRFLDLNDTISFVNPRDSKATLLYIWAAEDPRSASMRHQLSQYLQTYDSKKIQVVALSIDRDTAVWHKQVENDSLPVIHLWCEGAYNNRILKRHHIDRLPVVMLGDSLGMIVVRASALPDPDIEAQTDSLLNIAAYQVEQPIIKP</sequence>
<reference evidence="2" key="2">
    <citation type="submission" date="2021-04" db="EMBL/GenBank/DDBJ databases">
        <authorList>
            <person name="Gilroy R."/>
        </authorList>
    </citation>
    <scope>NUCLEOTIDE SEQUENCE</scope>
    <source>
        <strain evidence="2">ChiHjej12B11-16260</strain>
    </source>
</reference>
<protein>
    <submittedName>
        <fullName evidence="2">DUF4369 domain-containing protein</fullName>
    </submittedName>
</protein>